<evidence type="ECO:0000313" key="4">
    <source>
        <dbReference type="Proteomes" id="UP001190700"/>
    </source>
</evidence>
<gene>
    <name evidence="3" type="ORF">CYMTET_19501</name>
</gene>
<reference evidence="3 4" key="1">
    <citation type="journal article" date="2015" name="Genome Biol. Evol.">
        <title>Comparative Genomics of a Bacterivorous Green Alga Reveals Evolutionary Causalities and Consequences of Phago-Mixotrophic Mode of Nutrition.</title>
        <authorList>
            <person name="Burns J.A."/>
            <person name="Paasch A."/>
            <person name="Narechania A."/>
            <person name="Kim E."/>
        </authorList>
    </citation>
    <scope>NUCLEOTIDE SEQUENCE [LARGE SCALE GENOMIC DNA]</scope>
    <source>
        <strain evidence="3 4">PLY_AMNH</strain>
    </source>
</reference>
<evidence type="ECO:0000259" key="2">
    <source>
        <dbReference type="Pfam" id="PF20700"/>
    </source>
</evidence>
<keyword evidence="4" id="KW-1185">Reference proteome</keyword>
<dbReference type="Pfam" id="PF20700">
    <property type="entry name" value="Mutator"/>
    <property type="match status" value="1"/>
</dbReference>
<name>A0AAE0L548_9CHLO</name>
<feature type="compositionally biased region" description="Basic and acidic residues" evidence="1">
    <location>
        <begin position="443"/>
        <end position="453"/>
    </location>
</feature>
<dbReference type="EMBL" id="LGRX02009107">
    <property type="protein sequence ID" value="KAK3272192.1"/>
    <property type="molecule type" value="Genomic_DNA"/>
</dbReference>
<evidence type="ECO:0000313" key="3">
    <source>
        <dbReference type="EMBL" id="KAK3272192.1"/>
    </source>
</evidence>
<dbReference type="Proteomes" id="UP001190700">
    <property type="component" value="Unassembled WGS sequence"/>
</dbReference>
<proteinExistence type="predicted"/>
<sequence>MDKDSATHEVNILHSIGLQNGGLCPAKVEKYFTTLGVDYRLHRTNLGNLQKRVGKTIETMATETAEEALRQEVAATKEKGDIVDGVAQLGVCGDAAWPNRGSGRSYASFCGMFVVIGAITKKVLSATIFDKMCAVCELAERQDPPVAPCPHDCWRGARGINCESDASWRGSSKAMEAEGAVLCVKSIGESDCGARVAFFTADEDSNMISAINDVNGLVPAKLRPVRKRSDQNHLQKIVYKDLDAGRTARKWKGATLSKKVIDYLNKNYRYIVRSVAVVEDLPGFETMEQKAEWLSGAIMNIVDHAFNIDPTHENCRRFRVPLPGGSFHCWCGVETKFLQRDEPAGYYEAVKDVFRKFAAIPTLMKQMHNTDTNVNESVNGMVVKGYLPCGKAQQNGQSGVYAWACCHTICSKNMGHVYRQELCRRFGLPVTEAMRRLDAAMDEKRTLARESRGSHSSKTSRMRKRLHKADRNGPPKKKVKATYETGGDLDKDCFGETIVCDPSDSD</sequence>
<feature type="region of interest" description="Disordered" evidence="1">
    <location>
        <begin position="443"/>
        <end position="482"/>
    </location>
</feature>
<dbReference type="InterPro" id="IPR049012">
    <property type="entry name" value="Mutator_transp_dom"/>
</dbReference>
<protein>
    <recommendedName>
        <fullName evidence="2">Mutator-like transposase domain-containing protein</fullName>
    </recommendedName>
</protein>
<accession>A0AAE0L548</accession>
<comment type="caution">
    <text evidence="3">The sequence shown here is derived from an EMBL/GenBank/DDBJ whole genome shotgun (WGS) entry which is preliminary data.</text>
</comment>
<feature type="compositionally biased region" description="Basic residues" evidence="1">
    <location>
        <begin position="458"/>
        <end position="480"/>
    </location>
</feature>
<dbReference type="AlphaFoldDB" id="A0AAE0L548"/>
<evidence type="ECO:0000256" key="1">
    <source>
        <dbReference type="SAM" id="MobiDB-lite"/>
    </source>
</evidence>
<feature type="domain" description="Mutator-like transposase" evidence="2">
    <location>
        <begin position="6"/>
        <end position="316"/>
    </location>
</feature>
<organism evidence="3 4">
    <name type="scientific">Cymbomonas tetramitiformis</name>
    <dbReference type="NCBI Taxonomy" id="36881"/>
    <lineage>
        <taxon>Eukaryota</taxon>
        <taxon>Viridiplantae</taxon>
        <taxon>Chlorophyta</taxon>
        <taxon>Pyramimonadophyceae</taxon>
        <taxon>Pyramimonadales</taxon>
        <taxon>Pyramimonadaceae</taxon>
        <taxon>Cymbomonas</taxon>
    </lineage>
</organism>